<dbReference type="InterPro" id="IPR036259">
    <property type="entry name" value="MFS_trans_sf"/>
</dbReference>
<dbReference type="PANTHER" id="PTHR42718:SF47">
    <property type="entry name" value="METHYL VIOLOGEN RESISTANCE PROTEIN SMVA"/>
    <property type="match status" value="1"/>
</dbReference>
<feature type="transmembrane region" description="Helical" evidence="7">
    <location>
        <begin position="290"/>
        <end position="310"/>
    </location>
</feature>
<feature type="transmembrane region" description="Helical" evidence="7">
    <location>
        <begin position="262"/>
        <end position="284"/>
    </location>
</feature>
<feature type="transmembrane region" description="Helical" evidence="7">
    <location>
        <begin position="49"/>
        <end position="69"/>
    </location>
</feature>
<dbReference type="Pfam" id="PF07690">
    <property type="entry name" value="MFS_1"/>
    <property type="match status" value="1"/>
</dbReference>
<evidence type="ECO:0000256" key="4">
    <source>
        <dbReference type="ARBA" id="ARBA00022692"/>
    </source>
</evidence>
<evidence type="ECO:0000259" key="8">
    <source>
        <dbReference type="PROSITE" id="PS50850"/>
    </source>
</evidence>
<sequence length="515" mass="52924">MQDTPRQGGAVRWIALTVLVLPVVLVSMDLSVLYLAIPTISRDLEPSSSQMLWILDSYAFVLASLLIVMGNVGDRIGRRRLLLIGATLFGVASTVAAFAPTTEVLIGARAAMGVGGATLMPSTLALIRNIFDDPGERTRAIGIWTAAFAGGGALGPVVGGVLLDFFSWGSVFLINVPVIAALLILARPLVPEYASPVNSRFDIVGALLLLGTILSVVYAMKHSAEIIGLDQSSIVALLLGLGLGIAFVLQQRRTAAPLVDTGLLRNPIFLAGLVAVTVGMLALMGPNLFFAWYLQLVLGMGPLVAALWLLPMTFTAAIGATTAPKLLKTVGLARSLAIGFMISALSLIIVAFSRAADGVWILLVGGMLLGLGATIVLTLATESMVSSAPASRAGAASAISETGSELGGALGIAVLGSVGTAIYRASVDVPSGVPTEVADAARQTLAGAAQLAGELPAEIGTALLDNARTAFAFGFSIAAVTAAVIMLVLAIVVPRMLARQRSTTSPDEVPMTPAP</sequence>
<dbReference type="EMBL" id="BOOZ01000039">
    <property type="protein sequence ID" value="GIJ11903.1"/>
    <property type="molecule type" value="Genomic_DNA"/>
</dbReference>
<comment type="subcellular location">
    <subcellularLocation>
        <location evidence="1">Cell membrane</location>
        <topology evidence="1">Multi-pass membrane protein</topology>
    </subcellularLocation>
</comment>
<dbReference type="PANTHER" id="PTHR42718">
    <property type="entry name" value="MAJOR FACILITATOR SUPERFAMILY MULTIDRUG TRANSPORTER MFSC"/>
    <property type="match status" value="1"/>
</dbReference>
<dbReference type="PROSITE" id="PS50850">
    <property type="entry name" value="MFS"/>
    <property type="match status" value="1"/>
</dbReference>
<feature type="transmembrane region" description="Helical" evidence="7">
    <location>
        <begin position="165"/>
        <end position="189"/>
    </location>
</feature>
<feature type="domain" description="Major facilitator superfamily (MFS) profile" evidence="8">
    <location>
        <begin position="15"/>
        <end position="501"/>
    </location>
</feature>
<evidence type="ECO:0000256" key="7">
    <source>
        <dbReference type="SAM" id="Phobius"/>
    </source>
</evidence>
<feature type="transmembrane region" description="Helical" evidence="7">
    <location>
        <begin position="331"/>
        <end position="353"/>
    </location>
</feature>
<keyword evidence="5 7" id="KW-1133">Transmembrane helix</keyword>
<evidence type="ECO:0000256" key="2">
    <source>
        <dbReference type="ARBA" id="ARBA00022448"/>
    </source>
</evidence>
<feature type="transmembrane region" description="Helical" evidence="7">
    <location>
        <begin position="406"/>
        <end position="425"/>
    </location>
</feature>
<dbReference type="RefSeq" id="WP_204012690.1">
    <property type="nucleotide sequence ID" value="NZ_BOOZ01000039.1"/>
</dbReference>
<dbReference type="Gene3D" id="1.20.1250.20">
    <property type="entry name" value="MFS general substrate transporter like domains"/>
    <property type="match status" value="1"/>
</dbReference>
<dbReference type="InterPro" id="IPR020846">
    <property type="entry name" value="MFS_dom"/>
</dbReference>
<feature type="transmembrane region" description="Helical" evidence="7">
    <location>
        <begin position="359"/>
        <end position="385"/>
    </location>
</feature>
<evidence type="ECO:0000256" key="6">
    <source>
        <dbReference type="ARBA" id="ARBA00023136"/>
    </source>
</evidence>
<comment type="caution">
    <text evidence="9">The sequence shown here is derived from an EMBL/GenBank/DDBJ whole genome shotgun (WGS) entry which is preliminary data.</text>
</comment>
<keyword evidence="10" id="KW-1185">Reference proteome</keyword>
<keyword evidence="3" id="KW-1003">Cell membrane</keyword>
<dbReference type="PRINTS" id="PR01036">
    <property type="entry name" value="TCRTETB"/>
</dbReference>
<dbReference type="Proteomes" id="UP000647017">
    <property type="component" value="Unassembled WGS sequence"/>
</dbReference>
<keyword evidence="6 7" id="KW-0472">Membrane</keyword>
<dbReference type="SUPFAM" id="SSF103473">
    <property type="entry name" value="MFS general substrate transporter"/>
    <property type="match status" value="1"/>
</dbReference>
<name>A0ABQ4I204_9ACTN</name>
<accession>A0ABQ4I204</accession>
<feature type="transmembrane region" description="Helical" evidence="7">
    <location>
        <begin position="12"/>
        <end position="37"/>
    </location>
</feature>
<evidence type="ECO:0000313" key="10">
    <source>
        <dbReference type="Proteomes" id="UP000647017"/>
    </source>
</evidence>
<evidence type="ECO:0000256" key="1">
    <source>
        <dbReference type="ARBA" id="ARBA00004651"/>
    </source>
</evidence>
<dbReference type="InterPro" id="IPR011701">
    <property type="entry name" value="MFS"/>
</dbReference>
<feature type="transmembrane region" description="Helical" evidence="7">
    <location>
        <begin position="201"/>
        <end position="220"/>
    </location>
</feature>
<keyword evidence="4 7" id="KW-0812">Transmembrane</keyword>
<proteinExistence type="predicted"/>
<dbReference type="Gene3D" id="1.20.1720.10">
    <property type="entry name" value="Multidrug resistance protein D"/>
    <property type="match status" value="1"/>
</dbReference>
<feature type="transmembrane region" description="Helical" evidence="7">
    <location>
        <begin position="470"/>
        <end position="493"/>
    </location>
</feature>
<feature type="transmembrane region" description="Helical" evidence="7">
    <location>
        <begin position="139"/>
        <end position="159"/>
    </location>
</feature>
<feature type="transmembrane region" description="Helical" evidence="7">
    <location>
        <begin position="81"/>
        <end position="100"/>
    </location>
</feature>
<dbReference type="CDD" id="cd17321">
    <property type="entry name" value="MFS_MMR_MDR_like"/>
    <property type="match status" value="1"/>
</dbReference>
<protein>
    <submittedName>
        <fullName evidence="9">MFS transporter</fullName>
    </submittedName>
</protein>
<evidence type="ECO:0000256" key="3">
    <source>
        <dbReference type="ARBA" id="ARBA00022475"/>
    </source>
</evidence>
<reference evidence="9 10" key="1">
    <citation type="submission" date="2021-01" db="EMBL/GenBank/DDBJ databases">
        <title>Whole genome shotgun sequence of Verrucosispora andamanensis NBRC 109075.</title>
        <authorList>
            <person name="Komaki H."/>
            <person name="Tamura T."/>
        </authorList>
    </citation>
    <scope>NUCLEOTIDE SEQUENCE [LARGE SCALE GENOMIC DNA]</scope>
    <source>
        <strain evidence="9 10">NBRC 109075</strain>
    </source>
</reference>
<keyword evidence="2" id="KW-0813">Transport</keyword>
<feature type="transmembrane region" description="Helical" evidence="7">
    <location>
        <begin position="106"/>
        <end position="127"/>
    </location>
</feature>
<feature type="transmembrane region" description="Helical" evidence="7">
    <location>
        <begin position="232"/>
        <end position="250"/>
    </location>
</feature>
<organism evidence="9 10">
    <name type="scientific">Micromonospora andamanensis</name>
    <dbReference type="NCBI Taxonomy" id="1287068"/>
    <lineage>
        <taxon>Bacteria</taxon>
        <taxon>Bacillati</taxon>
        <taxon>Actinomycetota</taxon>
        <taxon>Actinomycetes</taxon>
        <taxon>Micromonosporales</taxon>
        <taxon>Micromonosporaceae</taxon>
        <taxon>Micromonospora</taxon>
    </lineage>
</organism>
<evidence type="ECO:0000313" key="9">
    <source>
        <dbReference type="EMBL" id="GIJ11903.1"/>
    </source>
</evidence>
<gene>
    <name evidence="9" type="ORF">Van01_51170</name>
</gene>
<evidence type="ECO:0000256" key="5">
    <source>
        <dbReference type="ARBA" id="ARBA00022989"/>
    </source>
</evidence>